<organism evidence="10 11">
    <name type="scientific">Candidatus Curtissbacteria bacterium RIFCSPHIGHO2_01_FULL_41_11</name>
    <dbReference type="NCBI Taxonomy" id="1797711"/>
    <lineage>
        <taxon>Bacteria</taxon>
        <taxon>Candidatus Curtissiibacteriota</taxon>
    </lineage>
</organism>
<dbReference type="SUPFAM" id="SSF55347">
    <property type="entry name" value="Glyceraldehyde-3-phosphate dehydrogenase-like, C-terminal domain"/>
    <property type="match status" value="1"/>
</dbReference>
<comment type="similarity">
    <text evidence="2 7">Belongs to the glucose-6-phosphate dehydrogenase family.</text>
</comment>
<evidence type="ECO:0000313" key="10">
    <source>
        <dbReference type="EMBL" id="OGD86987.1"/>
    </source>
</evidence>
<feature type="domain" description="Glucose-6-phosphate dehydrogenase NAD-binding" evidence="8">
    <location>
        <begin position="18"/>
        <end position="198"/>
    </location>
</feature>
<dbReference type="SUPFAM" id="SSF51735">
    <property type="entry name" value="NAD(P)-binding Rossmann-fold domains"/>
    <property type="match status" value="1"/>
</dbReference>
<comment type="catalytic activity">
    <reaction evidence="7">
        <text>D-glucose 6-phosphate + NADP(+) = 6-phospho-D-glucono-1,5-lactone + NADPH + H(+)</text>
        <dbReference type="Rhea" id="RHEA:15841"/>
        <dbReference type="ChEBI" id="CHEBI:15378"/>
        <dbReference type="ChEBI" id="CHEBI:57783"/>
        <dbReference type="ChEBI" id="CHEBI:57955"/>
        <dbReference type="ChEBI" id="CHEBI:58349"/>
        <dbReference type="ChEBI" id="CHEBI:61548"/>
        <dbReference type="EC" id="1.1.1.49"/>
    </reaction>
</comment>
<protein>
    <recommendedName>
        <fullName evidence="7">Glucose-6-phosphate 1-dehydrogenase</fullName>
        <shortName evidence="7">G6PD</shortName>
        <ecNumber evidence="7">1.1.1.49</ecNumber>
    </recommendedName>
</protein>
<comment type="pathway">
    <text evidence="1 7">Carbohydrate degradation; pentose phosphate pathway; D-ribulose 5-phosphate from D-glucose 6-phosphate (oxidative stage): step 1/3.</text>
</comment>
<keyword evidence="6 7" id="KW-0119">Carbohydrate metabolism</keyword>
<evidence type="ECO:0000259" key="8">
    <source>
        <dbReference type="Pfam" id="PF00479"/>
    </source>
</evidence>
<reference evidence="10 11" key="1">
    <citation type="journal article" date="2016" name="Nat. Commun.">
        <title>Thousands of microbial genomes shed light on interconnected biogeochemical processes in an aquifer system.</title>
        <authorList>
            <person name="Anantharaman K."/>
            <person name="Brown C.T."/>
            <person name="Hug L.A."/>
            <person name="Sharon I."/>
            <person name="Castelle C.J."/>
            <person name="Probst A.J."/>
            <person name="Thomas B.C."/>
            <person name="Singh A."/>
            <person name="Wilkins M.J."/>
            <person name="Karaoz U."/>
            <person name="Brodie E.L."/>
            <person name="Williams K.H."/>
            <person name="Hubbard S.S."/>
            <person name="Banfield J.F."/>
        </authorList>
    </citation>
    <scope>NUCLEOTIDE SEQUENCE [LARGE SCALE GENOMIC DNA]</scope>
</reference>
<dbReference type="Pfam" id="PF00479">
    <property type="entry name" value="G6PD_N"/>
    <property type="match status" value="1"/>
</dbReference>
<comment type="caution">
    <text evidence="10">The sequence shown here is derived from an EMBL/GenBank/DDBJ whole genome shotgun (WGS) entry which is preliminary data.</text>
</comment>
<dbReference type="InterPro" id="IPR036291">
    <property type="entry name" value="NAD(P)-bd_dom_sf"/>
</dbReference>
<dbReference type="InterPro" id="IPR019796">
    <property type="entry name" value="G6P_DH_AS"/>
</dbReference>
<dbReference type="Pfam" id="PF02781">
    <property type="entry name" value="G6PD_C"/>
    <property type="match status" value="1"/>
</dbReference>
<evidence type="ECO:0000256" key="6">
    <source>
        <dbReference type="ARBA" id="ARBA00023277"/>
    </source>
</evidence>
<dbReference type="Gene3D" id="3.30.360.10">
    <property type="entry name" value="Dihydrodipicolinate Reductase, domain 2"/>
    <property type="match status" value="1"/>
</dbReference>
<dbReference type="PROSITE" id="PS00069">
    <property type="entry name" value="G6P_DEHYDROGENASE"/>
    <property type="match status" value="1"/>
</dbReference>
<comment type="function">
    <text evidence="7">Catalyzes the oxidation of glucose 6-phosphate to 6-phosphogluconolactone.</text>
</comment>
<dbReference type="AlphaFoldDB" id="A0A1F5G561"/>
<evidence type="ECO:0000313" key="11">
    <source>
        <dbReference type="Proteomes" id="UP000179102"/>
    </source>
</evidence>
<evidence type="ECO:0000256" key="7">
    <source>
        <dbReference type="HAMAP-Rule" id="MF_00966"/>
    </source>
</evidence>
<dbReference type="PIRSF" id="PIRSF000110">
    <property type="entry name" value="G6PD"/>
    <property type="match status" value="1"/>
</dbReference>
<dbReference type="EC" id="1.1.1.49" evidence="7"/>
<dbReference type="PANTHER" id="PTHR23429">
    <property type="entry name" value="GLUCOSE-6-PHOSPHATE 1-DEHYDROGENASE G6PD"/>
    <property type="match status" value="1"/>
</dbReference>
<dbReference type="GO" id="GO:0050661">
    <property type="term" value="F:NADP binding"/>
    <property type="evidence" value="ECO:0007669"/>
    <property type="project" value="UniProtKB-UniRule"/>
</dbReference>
<dbReference type="GO" id="GO:0005829">
    <property type="term" value="C:cytosol"/>
    <property type="evidence" value="ECO:0007669"/>
    <property type="project" value="TreeGrafter"/>
</dbReference>
<feature type="binding site" evidence="7">
    <location>
        <position position="246"/>
    </location>
    <ligand>
        <name>substrate</name>
    </ligand>
</feature>
<evidence type="ECO:0000256" key="5">
    <source>
        <dbReference type="ARBA" id="ARBA00023002"/>
    </source>
</evidence>
<keyword evidence="3 7" id="KW-0313">Glucose metabolism</keyword>
<keyword evidence="5 7" id="KW-0560">Oxidoreductase</keyword>
<feature type="binding site" evidence="7">
    <location>
        <position position="341"/>
    </location>
    <ligand>
        <name>substrate</name>
    </ligand>
</feature>
<dbReference type="InterPro" id="IPR022674">
    <property type="entry name" value="G6P_DH_NAD-bd"/>
</dbReference>
<dbReference type="PRINTS" id="PR00079">
    <property type="entry name" value="G6PDHDRGNASE"/>
</dbReference>
<dbReference type="HAMAP" id="MF_00966">
    <property type="entry name" value="G6PD"/>
    <property type="match status" value="1"/>
</dbReference>
<feature type="binding site" evidence="7">
    <location>
        <position position="55"/>
    </location>
    <ligand>
        <name>NADP(+)</name>
        <dbReference type="ChEBI" id="CHEBI:58349"/>
    </ligand>
</feature>
<dbReference type="Gene3D" id="3.40.50.720">
    <property type="entry name" value="NAD(P)-binding Rossmann-like Domain"/>
    <property type="match status" value="1"/>
</dbReference>
<dbReference type="EMBL" id="MFAZ01000025">
    <property type="protein sequence ID" value="OGD86987.1"/>
    <property type="molecule type" value="Genomic_DNA"/>
</dbReference>
<dbReference type="NCBIfam" id="TIGR00871">
    <property type="entry name" value="zwf"/>
    <property type="match status" value="1"/>
</dbReference>
<feature type="binding site" evidence="7">
    <location>
        <position position="227"/>
    </location>
    <ligand>
        <name>substrate</name>
    </ligand>
</feature>
<evidence type="ECO:0000256" key="3">
    <source>
        <dbReference type="ARBA" id="ARBA00022526"/>
    </source>
</evidence>
<feature type="active site" description="Proton acceptor" evidence="7">
    <location>
        <position position="251"/>
    </location>
</feature>
<dbReference type="UniPathway" id="UPA00115">
    <property type="reaction ID" value="UER00408"/>
</dbReference>
<evidence type="ECO:0000256" key="4">
    <source>
        <dbReference type="ARBA" id="ARBA00022857"/>
    </source>
</evidence>
<gene>
    <name evidence="7" type="primary">zwf</name>
    <name evidence="10" type="ORF">A2870_04420</name>
</gene>
<accession>A0A1F5G561</accession>
<evidence type="ECO:0000256" key="2">
    <source>
        <dbReference type="ARBA" id="ARBA00009975"/>
    </source>
</evidence>
<dbReference type="GO" id="GO:0004345">
    <property type="term" value="F:glucose-6-phosphate dehydrogenase activity"/>
    <property type="evidence" value="ECO:0007669"/>
    <property type="project" value="UniProtKB-UniRule"/>
</dbReference>
<feature type="binding site" evidence="7">
    <location>
        <position position="193"/>
    </location>
    <ligand>
        <name>substrate</name>
    </ligand>
</feature>
<proteinExistence type="inferred from homology"/>
<feature type="binding site" evidence="7">
    <location>
        <begin position="21"/>
        <end position="28"/>
    </location>
    <ligand>
        <name>NADP(+)</name>
        <dbReference type="ChEBI" id="CHEBI:58349"/>
    </ligand>
</feature>
<feature type="binding site" evidence="7">
    <location>
        <begin position="92"/>
        <end position="93"/>
    </location>
    <ligand>
        <name>NADP(+)</name>
        <dbReference type="ChEBI" id="CHEBI:58349"/>
    </ligand>
</feature>
<feature type="binding site" evidence="7">
    <location>
        <position position="189"/>
    </location>
    <ligand>
        <name>substrate</name>
    </ligand>
</feature>
<dbReference type="STRING" id="1797711.A2870_04420"/>
<evidence type="ECO:0000256" key="1">
    <source>
        <dbReference type="ARBA" id="ARBA00004937"/>
    </source>
</evidence>
<sequence>MAKQHDIDKIRKSSAVFVIFGATGDLSKKRIFPALFKLFKNKLLPEKFKVLACARTKFSSEQFRSYLFENIVIKEKDGFDNFGKIVDYLSLDVAKDINLSHLTKAIDIFENEIETCPQRIFYMAVSPSILKDSFENFGKNNLHIGCTKHMNKPRVIIEKPFGSDLKSAQELNLILRKYFNDDQIYRIDHYLGKETVQNIFAFRFANEIFEPVWNNKYIDHVQITTAEYIGVEKRGEFYDRTGALRDIVQNHLLQLLSLITMEQPQNFRAQSINEKKLEIIKSIKKLSGDETQNSTVRGQYEGYLREEKINPKSQTESYALIKLAIENERWQGVPFYLRTGKKLTGKVTSIIIQFKEKGHKLFENFWESPLPNHITIQIQPNEGIGIRLAAKKPGLESSLEPVDMEFCYKTSFDTPQPEAYERLLLDVILADQSLFLSQEIVEESWKIIDPIENVWQVGKPKLATYKVGTWGPEEANDLIEKDGRKWLQPLLTICKI</sequence>
<dbReference type="InterPro" id="IPR022675">
    <property type="entry name" value="G6P_DH_C"/>
</dbReference>
<keyword evidence="4 7" id="KW-0521">NADP</keyword>
<dbReference type="PANTHER" id="PTHR23429:SF0">
    <property type="entry name" value="GLUCOSE-6-PHOSPHATE 1-DEHYDROGENASE"/>
    <property type="match status" value="1"/>
</dbReference>
<name>A0A1F5G561_9BACT</name>
<feature type="binding site" evidence="7">
    <location>
        <position position="159"/>
    </location>
    <ligand>
        <name>NADP(+)</name>
        <dbReference type="ChEBI" id="CHEBI:58349"/>
    </ligand>
</feature>
<feature type="domain" description="Glucose-6-phosphate dehydrogenase C-terminal" evidence="9">
    <location>
        <begin position="201"/>
        <end position="486"/>
    </location>
</feature>
<feature type="binding site" evidence="7">
    <location>
        <position position="346"/>
    </location>
    <ligand>
        <name>substrate</name>
    </ligand>
</feature>
<dbReference type="Proteomes" id="UP000179102">
    <property type="component" value="Unassembled WGS sequence"/>
</dbReference>
<dbReference type="InterPro" id="IPR001282">
    <property type="entry name" value="G6P_DH"/>
</dbReference>
<evidence type="ECO:0000259" key="9">
    <source>
        <dbReference type="Pfam" id="PF02781"/>
    </source>
</evidence>
<dbReference type="GO" id="GO:0009051">
    <property type="term" value="P:pentose-phosphate shunt, oxidative branch"/>
    <property type="evidence" value="ECO:0007669"/>
    <property type="project" value="TreeGrafter"/>
</dbReference>
<dbReference type="GO" id="GO:0006006">
    <property type="term" value="P:glucose metabolic process"/>
    <property type="evidence" value="ECO:0007669"/>
    <property type="project" value="UniProtKB-KW"/>
</dbReference>